<name>A0A9D2KJ98_9BACT</name>
<protein>
    <submittedName>
        <fullName evidence="4">Glycosyltransferase</fullName>
    </submittedName>
</protein>
<comment type="caution">
    <text evidence="4">The sequence shown here is derived from an EMBL/GenBank/DDBJ whole genome shotgun (WGS) entry which is preliminary data.</text>
</comment>
<evidence type="ECO:0000256" key="1">
    <source>
        <dbReference type="ARBA" id="ARBA00022676"/>
    </source>
</evidence>
<feature type="domain" description="Glycosyl transferase family 1" evidence="3">
    <location>
        <begin position="244"/>
        <end position="375"/>
    </location>
</feature>
<dbReference type="PANTHER" id="PTHR12526">
    <property type="entry name" value="GLYCOSYLTRANSFERASE"/>
    <property type="match status" value="1"/>
</dbReference>
<keyword evidence="1" id="KW-0328">Glycosyltransferase</keyword>
<proteinExistence type="predicted"/>
<evidence type="ECO:0000313" key="4">
    <source>
        <dbReference type="EMBL" id="HJA07679.1"/>
    </source>
</evidence>
<evidence type="ECO:0000259" key="3">
    <source>
        <dbReference type="Pfam" id="PF00534"/>
    </source>
</evidence>
<keyword evidence="2" id="KW-0808">Transferase</keyword>
<gene>
    <name evidence="4" type="ORF">H9962_00590</name>
</gene>
<dbReference type="GO" id="GO:0016757">
    <property type="term" value="F:glycosyltransferase activity"/>
    <property type="evidence" value="ECO:0007669"/>
    <property type="project" value="UniProtKB-KW"/>
</dbReference>
<organism evidence="4 5">
    <name type="scientific">Candidatus Mailhella merdigallinarum</name>
    <dbReference type="NCBI Taxonomy" id="2838658"/>
    <lineage>
        <taxon>Bacteria</taxon>
        <taxon>Pseudomonadati</taxon>
        <taxon>Thermodesulfobacteriota</taxon>
        <taxon>Desulfovibrionia</taxon>
        <taxon>Desulfovibrionales</taxon>
        <taxon>Desulfovibrionaceae</taxon>
        <taxon>Mailhella</taxon>
    </lineage>
</organism>
<dbReference type="InterPro" id="IPR001296">
    <property type="entry name" value="Glyco_trans_1"/>
</dbReference>
<dbReference type="AlphaFoldDB" id="A0A9D2KJ98"/>
<evidence type="ECO:0000313" key="5">
    <source>
        <dbReference type="Proteomes" id="UP000824225"/>
    </source>
</evidence>
<dbReference type="Proteomes" id="UP000824225">
    <property type="component" value="Unassembled WGS sequence"/>
</dbReference>
<evidence type="ECO:0000256" key="2">
    <source>
        <dbReference type="ARBA" id="ARBA00022679"/>
    </source>
</evidence>
<dbReference type="Gene3D" id="3.40.50.2000">
    <property type="entry name" value="Glycogen Phosphorylase B"/>
    <property type="match status" value="1"/>
</dbReference>
<dbReference type="Pfam" id="PF00534">
    <property type="entry name" value="Glycos_transf_1"/>
    <property type="match status" value="1"/>
</dbReference>
<dbReference type="EMBL" id="DXAN01000002">
    <property type="protein sequence ID" value="HJA07679.1"/>
    <property type="molecule type" value="Genomic_DNA"/>
</dbReference>
<reference evidence="4" key="1">
    <citation type="journal article" date="2021" name="PeerJ">
        <title>Extensive microbial diversity within the chicken gut microbiome revealed by metagenomics and culture.</title>
        <authorList>
            <person name="Gilroy R."/>
            <person name="Ravi A."/>
            <person name="Getino M."/>
            <person name="Pursley I."/>
            <person name="Horton D.L."/>
            <person name="Alikhan N.F."/>
            <person name="Baker D."/>
            <person name="Gharbi K."/>
            <person name="Hall N."/>
            <person name="Watson M."/>
            <person name="Adriaenssens E.M."/>
            <person name="Foster-Nyarko E."/>
            <person name="Jarju S."/>
            <person name="Secka A."/>
            <person name="Antonio M."/>
            <person name="Oren A."/>
            <person name="Chaudhuri R.R."/>
            <person name="La Ragione R."/>
            <person name="Hildebrand F."/>
            <person name="Pallen M.J."/>
        </authorList>
    </citation>
    <scope>NUCLEOTIDE SEQUENCE</scope>
    <source>
        <strain evidence="4">CHK186-16707</strain>
    </source>
</reference>
<accession>A0A9D2KJ98</accession>
<dbReference type="SUPFAM" id="SSF53756">
    <property type="entry name" value="UDP-Glycosyltransferase/glycogen phosphorylase"/>
    <property type="match status" value="1"/>
</dbReference>
<sequence>MRWKDVIRSGERAVCVLDRRGTGGAADFALRRVESLAAEGRAVLHLVYHRRERRIRLTARRGGLSAEAWARGLEFLLDASCPRFEELEINELYNWSVAFPRSLFAPRNGGGRSAFIGGLLGQIVRIKHVHRARLRFFVHDFYPLCPGPHLMNLEGRYCGLPDMTTCASCLPTRRHNRGVSLPRWRAAWQAFFDHTEQMVFFSASSLELMRRAFFLPDERVELRPHDPLTRYQPMPETPAGAPLCVAVVGNITQAKGARIVWELVDLLAAERPEARLVVIGELEGAAHRTGLPAQLTVTGPYRKEDLPSLLAAHGCTVGLMASVWPETFSFVTQELMQLNLPLVCFPLGAPFERIRAWERGLPATAVSARAALDALVELDARRAVGRS</sequence>
<dbReference type="PANTHER" id="PTHR12526:SF510">
    <property type="entry name" value="D-INOSITOL 3-PHOSPHATE GLYCOSYLTRANSFERASE"/>
    <property type="match status" value="1"/>
</dbReference>
<reference evidence="4" key="2">
    <citation type="submission" date="2021-04" db="EMBL/GenBank/DDBJ databases">
        <authorList>
            <person name="Gilroy R."/>
        </authorList>
    </citation>
    <scope>NUCLEOTIDE SEQUENCE</scope>
    <source>
        <strain evidence="4">CHK186-16707</strain>
    </source>
</reference>